<evidence type="ECO:0000256" key="1">
    <source>
        <dbReference type="SAM" id="MobiDB-lite"/>
    </source>
</evidence>
<name>A0AA35PHP9_9SAUR</name>
<sequence length="102" mass="10490">MAKLLSLGGGLPPPRPQSADAGGNPDAKLSLRHSRPPPPRLPACLPAIGGINQGGDARAHAPTHPERARRARAREGGREPGSVTKVAPMAADHSAQKLPPPE</sequence>
<evidence type="ECO:0000313" key="2">
    <source>
        <dbReference type="EMBL" id="CAI5785137.1"/>
    </source>
</evidence>
<proteinExistence type="predicted"/>
<organism evidence="2 3">
    <name type="scientific">Podarcis lilfordi</name>
    <name type="common">Lilford's wall lizard</name>
    <dbReference type="NCBI Taxonomy" id="74358"/>
    <lineage>
        <taxon>Eukaryota</taxon>
        <taxon>Metazoa</taxon>
        <taxon>Chordata</taxon>
        <taxon>Craniata</taxon>
        <taxon>Vertebrata</taxon>
        <taxon>Euteleostomi</taxon>
        <taxon>Lepidosauria</taxon>
        <taxon>Squamata</taxon>
        <taxon>Bifurcata</taxon>
        <taxon>Unidentata</taxon>
        <taxon>Episquamata</taxon>
        <taxon>Laterata</taxon>
        <taxon>Lacertibaenia</taxon>
        <taxon>Lacertidae</taxon>
        <taxon>Podarcis</taxon>
    </lineage>
</organism>
<dbReference type="EMBL" id="OX395135">
    <property type="protein sequence ID" value="CAI5785137.1"/>
    <property type="molecule type" value="Genomic_DNA"/>
</dbReference>
<keyword evidence="3" id="KW-1185">Reference proteome</keyword>
<dbReference type="AlphaFoldDB" id="A0AA35PHP9"/>
<feature type="compositionally biased region" description="Basic and acidic residues" evidence="1">
    <location>
        <begin position="57"/>
        <end position="78"/>
    </location>
</feature>
<protein>
    <submittedName>
        <fullName evidence="2">Uncharacterized protein</fullName>
    </submittedName>
</protein>
<reference evidence="2" key="1">
    <citation type="submission" date="2022-12" db="EMBL/GenBank/DDBJ databases">
        <authorList>
            <person name="Alioto T."/>
            <person name="Alioto T."/>
            <person name="Gomez Garrido J."/>
        </authorList>
    </citation>
    <scope>NUCLEOTIDE SEQUENCE</scope>
</reference>
<accession>A0AA35PHP9</accession>
<feature type="region of interest" description="Disordered" evidence="1">
    <location>
        <begin position="1"/>
        <end position="102"/>
    </location>
</feature>
<dbReference type="Proteomes" id="UP001178461">
    <property type="component" value="Chromosome 10"/>
</dbReference>
<gene>
    <name evidence="2" type="ORF">PODLI_1B041242</name>
</gene>
<evidence type="ECO:0000313" key="3">
    <source>
        <dbReference type="Proteomes" id="UP001178461"/>
    </source>
</evidence>